<dbReference type="OrthoDB" id="5419162at2759"/>
<dbReference type="Proteomes" id="UP000799771">
    <property type="component" value="Unassembled WGS sequence"/>
</dbReference>
<feature type="region of interest" description="Disordered" evidence="1">
    <location>
        <begin position="1"/>
        <end position="108"/>
    </location>
</feature>
<organism evidence="2 3">
    <name type="scientific">Dothidotthia symphoricarpi CBS 119687</name>
    <dbReference type="NCBI Taxonomy" id="1392245"/>
    <lineage>
        <taxon>Eukaryota</taxon>
        <taxon>Fungi</taxon>
        <taxon>Dikarya</taxon>
        <taxon>Ascomycota</taxon>
        <taxon>Pezizomycotina</taxon>
        <taxon>Dothideomycetes</taxon>
        <taxon>Pleosporomycetidae</taxon>
        <taxon>Pleosporales</taxon>
        <taxon>Dothidotthiaceae</taxon>
        <taxon>Dothidotthia</taxon>
    </lineage>
</organism>
<feature type="compositionally biased region" description="Polar residues" evidence="1">
    <location>
        <begin position="83"/>
        <end position="98"/>
    </location>
</feature>
<protein>
    <submittedName>
        <fullName evidence="2">Uncharacterized protein</fullName>
    </submittedName>
</protein>
<name>A0A6A6AVA6_9PLEO</name>
<dbReference type="AlphaFoldDB" id="A0A6A6AVA6"/>
<proteinExistence type="predicted"/>
<keyword evidence="3" id="KW-1185">Reference proteome</keyword>
<dbReference type="GeneID" id="54403413"/>
<reference evidence="2" key="1">
    <citation type="journal article" date="2020" name="Stud. Mycol.">
        <title>101 Dothideomycetes genomes: a test case for predicting lifestyles and emergence of pathogens.</title>
        <authorList>
            <person name="Haridas S."/>
            <person name="Albert R."/>
            <person name="Binder M."/>
            <person name="Bloem J."/>
            <person name="Labutti K."/>
            <person name="Salamov A."/>
            <person name="Andreopoulos B."/>
            <person name="Baker S."/>
            <person name="Barry K."/>
            <person name="Bills G."/>
            <person name="Bluhm B."/>
            <person name="Cannon C."/>
            <person name="Castanera R."/>
            <person name="Culley D."/>
            <person name="Daum C."/>
            <person name="Ezra D."/>
            <person name="Gonzalez J."/>
            <person name="Henrissat B."/>
            <person name="Kuo A."/>
            <person name="Liang C."/>
            <person name="Lipzen A."/>
            <person name="Lutzoni F."/>
            <person name="Magnuson J."/>
            <person name="Mondo S."/>
            <person name="Nolan M."/>
            <person name="Ohm R."/>
            <person name="Pangilinan J."/>
            <person name="Park H.-J."/>
            <person name="Ramirez L."/>
            <person name="Alfaro M."/>
            <person name="Sun H."/>
            <person name="Tritt A."/>
            <person name="Yoshinaga Y."/>
            <person name="Zwiers L.-H."/>
            <person name="Turgeon B."/>
            <person name="Goodwin S."/>
            <person name="Spatafora J."/>
            <person name="Crous P."/>
            <person name="Grigoriev I."/>
        </authorList>
    </citation>
    <scope>NUCLEOTIDE SEQUENCE</scope>
    <source>
        <strain evidence="2">CBS 119687</strain>
    </source>
</reference>
<gene>
    <name evidence="2" type="ORF">P153DRAFT_278840</name>
</gene>
<dbReference type="RefSeq" id="XP_033529282.1">
    <property type="nucleotide sequence ID" value="XM_033662981.1"/>
</dbReference>
<evidence type="ECO:0000313" key="3">
    <source>
        <dbReference type="Proteomes" id="UP000799771"/>
    </source>
</evidence>
<evidence type="ECO:0000256" key="1">
    <source>
        <dbReference type="SAM" id="MobiDB-lite"/>
    </source>
</evidence>
<dbReference type="EMBL" id="ML977497">
    <property type="protein sequence ID" value="KAF2134895.1"/>
    <property type="molecule type" value="Genomic_DNA"/>
</dbReference>
<accession>A0A6A6AVA6</accession>
<sequence>MEEDDIAAAMGFSSFGGTKKRKYDQANSPKAKADVSGANTTKLGMRSKVAASSEHEDFETPHASSATAHGQTLPEIPRETRHVATTFTPVDTSATETMSFGGPPISRGELNTLRFGVKDEKGDTVYFLPSFVEDPWENFMKSDK</sequence>
<evidence type="ECO:0000313" key="2">
    <source>
        <dbReference type="EMBL" id="KAF2134895.1"/>
    </source>
</evidence>